<dbReference type="AlphaFoldDB" id="A0A1A8XML6"/>
<accession>A0A1A8XML6</accession>
<dbReference type="STRING" id="1860102.ACCAA_330013"/>
<dbReference type="EMBL" id="FLQX01000109">
    <property type="protein sequence ID" value="SBT06414.1"/>
    <property type="molecule type" value="Genomic_DNA"/>
</dbReference>
<gene>
    <name evidence="1" type="ORF">ACCAA_330013</name>
</gene>
<dbReference type="RefSeq" id="WP_186407145.1">
    <property type="nucleotide sequence ID" value="NZ_FLQX01000109.1"/>
</dbReference>
<name>A0A1A8XML6_9PROT</name>
<organism evidence="1 2">
    <name type="scientific">Candidatus Accumulibacter aalborgensis</name>
    <dbReference type="NCBI Taxonomy" id="1860102"/>
    <lineage>
        <taxon>Bacteria</taxon>
        <taxon>Pseudomonadati</taxon>
        <taxon>Pseudomonadota</taxon>
        <taxon>Betaproteobacteria</taxon>
        <taxon>Candidatus Accumulibacter</taxon>
    </lineage>
</organism>
<sequence>MIRLQAAASSAIVGSWYAIDKSGSLLFTFLSNGTYLLKDTGDSAADPSGHSGMELGTYTWDAGTGALAHKTLIDTDGEWGLSHAIVSSIKVSGGTLTMSLVGEDEVSLTKVAANTITGTSGNDQMRSTASNDVVDGDTGLDSYVLNGVRHDFTITQTPIAYTAHDNTGAEGEDTLIHVERIKFTDESVALDVANGPAGTTAKILGVVFGPSAVANKTFAGIGLALLDGGMSYPDLMMAALTAKLGDHFSNAAEVDLLYQNLFGHGPTSDESTFWSNAIDAGQFSQASLAIAGAELGINASNIDLVGLLQTGLEYLPHA</sequence>
<proteinExistence type="predicted"/>
<keyword evidence="2" id="KW-1185">Reference proteome</keyword>
<reference evidence="1 2" key="1">
    <citation type="submission" date="2016-06" db="EMBL/GenBank/DDBJ databases">
        <authorList>
            <person name="Kjaerup R.B."/>
            <person name="Dalgaard T.S."/>
            <person name="Juul-Madsen H.R."/>
        </authorList>
    </citation>
    <scope>NUCLEOTIDE SEQUENCE [LARGE SCALE GENOMIC DNA]</scope>
    <source>
        <strain evidence="1">3</strain>
    </source>
</reference>
<dbReference type="Proteomes" id="UP000199169">
    <property type="component" value="Unassembled WGS sequence"/>
</dbReference>
<evidence type="ECO:0008006" key="3">
    <source>
        <dbReference type="Google" id="ProtNLM"/>
    </source>
</evidence>
<protein>
    <recommendedName>
        <fullName evidence="3">DUF4214 domain-containing protein</fullName>
    </recommendedName>
</protein>
<evidence type="ECO:0000313" key="1">
    <source>
        <dbReference type="EMBL" id="SBT06414.1"/>
    </source>
</evidence>
<evidence type="ECO:0000313" key="2">
    <source>
        <dbReference type="Proteomes" id="UP000199169"/>
    </source>
</evidence>